<comment type="caution">
    <text evidence="1">The sequence shown here is derived from an EMBL/GenBank/DDBJ whole genome shotgun (WGS) entry which is preliminary data.</text>
</comment>
<proteinExistence type="predicted"/>
<name>A0A934PSM9_9SPHI</name>
<evidence type="ECO:0000313" key="2">
    <source>
        <dbReference type="Proteomes" id="UP000613193"/>
    </source>
</evidence>
<gene>
    <name evidence="1" type="ORF">I5M19_03245</name>
</gene>
<organism evidence="1 2">
    <name type="scientific">Mucilaginibacter segetis</name>
    <dbReference type="NCBI Taxonomy" id="2793071"/>
    <lineage>
        <taxon>Bacteria</taxon>
        <taxon>Pseudomonadati</taxon>
        <taxon>Bacteroidota</taxon>
        <taxon>Sphingobacteriia</taxon>
        <taxon>Sphingobacteriales</taxon>
        <taxon>Sphingobacteriaceae</taxon>
        <taxon>Mucilaginibacter</taxon>
    </lineage>
</organism>
<sequence length="51" mass="5975">MAGIEGYVVKCPKNNTHYTTEAGIIDIEDWNIHNTKLYEDVYELKIKNNFK</sequence>
<dbReference type="RefSeq" id="WP_200063972.1">
    <property type="nucleotide sequence ID" value="NZ_JAEHFW010000001.1"/>
</dbReference>
<protein>
    <submittedName>
        <fullName evidence="1">Uncharacterized protein</fullName>
    </submittedName>
</protein>
<dbReference type="EMBL" id="JAEHFW010000001">
    <property type="protein sequence ID" value="MBK0378305.1"/>
    <property type="molecule type" value="Genomic_DNA"/>
</dbReference>
<evidence type="ECO:0000313" key="1">
    <source>
        <dbReference type="EMBL" id="MBK0378305.1"/>
    </source>
</evidence>
<dbReference type="Proteomes" id="UP000613193">
    <property type="component" value="Unassembled WGS sequence"/>
</dbReference>
<keyword evidence="2" id="KW-1185">Reference proteome</keyword>
<reference evidence="1" key="1">
    <citation type="submission" date="2020-12" db="EMBL/GenBank/DDBJ databases">
        <title>Bacterial novel species Mucilaginibacter sp. SD-g isolated from soil.</title>
        <authorList>
            <person name="Jung H.-Y."/>
        </authorList>
    </citation>
    <scope>NUCLEOTIDE SEQUENCE</scope>
    <source>
        <strain evidence="1">SD-g</strain>
    </source>
</reference>
<dbReference type="AlphaFoldDB" id="A0A934PSM9"/>
<accession>A0A934PSM9</accession>